<accession>A0AAE0ZSB5</accession>
<reference evidence="2" key="1">
    <citation type="journal article" date="2023" name="G3 (Bethesda)">
        <title>A reference genome for the long-term kleptoplast-retaining sea slug Elysia crispata morphotype clarki.</title>
        <authorList>
            <person name="Eastman K.E."/>
            <person name="Pendleton A.L."/>
            <person name="Shaikh M.A."/>
            <person name="Suttiyut T."/>
            <person name="Ogas R."/>
            <person name="Tomko P."/>
            <person name="Gavelis G."/>
            <person name="Widhalm J.R."/>
            <person name="Wisecaver J.H."/>
        </authorList>
    </citation>
    <scope>NUCLEOTIDE SEQUENCE</scope>
    <source>
        <strain evidence="2">ECLA1</strain>
    </source>
</reference>
<evidence type="ECO:0000313" key="3">
    <source>
        <dbReference type="Proteomes" id="UP001283361"/>
    </source>
</evidence>
<dbReference type="AlphaFoldDB" id="A0AAE0ZSB5"/>
<name>A0AAE0ZSB5_9GAST</name>
<keyword evidence="3" id="KW-1185">Reference proteome</keyword>
<evidence type="ECO:0000256" key="1">
    <source>
        <dbReference type="SAM" id="MobiDB-lite"/>
    </source>
</evidence>
<sequence>MFPTPDSRRQPAKADGCSSVVGPGANLSSGGGRKPSPPLKNRGDTFAWRVPPRRTPRRGKCQTSDRGLPMGLPHHRPIVFNPFKEEGFGGFKYTLKSAQLKSRWRSHLGRRNAKRQKCSDWEWKSMVSTAMPI</sequence>
<evidence type="ECO:0000313" key="2">
    <source>
        <dbReference type="EMBL" id="KAK3774408.1"/>
    </source>
</evidence>
<organism evidence="2 3">
    <name type="scientific">Elysia crispata</name>
    <name type="common">lettuce slug</name>
    <dbReference type="NCBI Taxonomy" id="231223"/>
    <lineage>
        <taxon>Eukaryota</taxon>
        <taxon>Metazoa</taxon>
        <taxon>Spiralia</taxon>
        <taxon>Lophotrochozoa</taxon>
        <taxon>Mollusca</taxon>
        <taxon>Gastropoda</taxon>
        <taxon>Heterobranchia</taxon>
        <taxon>Euthyneura</taxon>
        <taxon>Panpulmonata</taxon>
        <taxon>Sacoglossa</taxon>
        <taxon>Placobranchoidea</taxon>
        <taxon>Plakobranchidae</taxon>
        <taxon>Elysia</taxon>
    </lineage>
</organism>
<comment type="caution">
    <text evidence="2">The sequence shown here is derived from an EMBL/GenBank/DDBJ whole genome shotgun (WGS) entry which is preliminary data.</text>
</comment>
<feature type="region of interest" description="Disordered" evidence="1">
    <location>
        <begin position="1"/>
        <end position="75"/>
    </location>
</feature>
<dbReference type="EMBL" id="JAWDGP010003417">
    <property type="protein sequence ID" value="KAK3774408.1"/>
    <property type="molecule type" value="Genomic_DNA"/>
</dbReference>
<feature type="compositionally biased region" description="Basic residues" evidence="1">
    <location>
        <begin position="51"/>
        <end position="60"/>
    </location>
</feature>
<gene>
    <name evidence="2" type="ORF">RRG08_003300</name>
</gene>
<proteinExistence type="predicted"/>
<dbReference type="Proteomes" id="UP001283361">
    <property type="component" value="Unassembled WGS sequence"/>
</dbReference>
<protein>
    <submittedName>
        <fullName evidence="2">Uncharacterized protein</fullName>
    </submittedName>
</protein>